<comment type="similarity">
    <text evidence="2 6">Belongs to the peroxisomal membrane protein PXMP2/4 family.</text>
</comment>
<protein>
    <submittedName>
        <fullName evidence="7">Uncharacterized protein</fullName>
    </submittedName>
</protein>
<dbReference type="PANTHER" id="PTHR11266">
    <property type="entry name" value="PEROXISOMAL MEMBRANE PROTEIN 2, PXMP2 MPV17"/>
    <property type="match status" value="1"/>
</dbReference>
<dbReference type="STRING" id="36166.T1H465"/>
<evidence type="ECO:0000313" key="7">
    <source>
        <dbReference type="EnsemblMetazoa" id="MESCA011067-PA"/>
    </source>
</evidence>
<evidence type="ECO:0000256" key="6">
    <source>
        <dbReference type="RuleBase" id="RU363053"/>
    </source>
</evidence>
<evidence type="ECO:0000256" key="4">
    <source>
        <dbReference type="ARBA" id="ARBA00022989"/>
    </source>
</evidence>
<keyword evidence="4 6" id="KW-1133">Transmembrane helix</keyword>
<dbReference type="GO" id="GO:0016020">
    <property type="term" value="C:membrane"/>
    <property type="evidence" value="ECO:0007669"/>
    <property type="project" value="UniProtKB-SubCell"/>
</dbReference>
<evidence type="ECO:0000313" key="8">
    <source>
        <dbReference type="Proteomes" id="UP000015102"/>
    </source>
</evidence>
<evidence type="ECO:0000256" key="2">
    <source>
        <dbReference type="ARBA" id="ARBA00006824"/>
    </source>
</evidence>
<evidence type="ECO:0000256" key="3">
    <source>
        <dbReference type="ARBA" id="ARBA00022692"/>
    </source>
</evidence>
<evidence type="ECO:0000256" key="5">
    <source>
        <dbReference type="ARBA" id="ARBA00023136"/>
    </source>
</evidence>
<dbReference type="InterPro" id="IPR007248">
    <property type="entry name" value="Mpv17_PMP22"/>
</dbReference>
<dbReference type="HOGENOM" id="CLU_049109_4_2_1"/>
<keyword evidence="8" id="KW-1185">Reference proteome</keyword>
<dbReference type="OMA" id="CASICEQ"/>
<name>T1H465_MEGSC</name>
<reference evidence="8" key="1">
    <citation type="submission" date="2013-02" db="EMBL/GenBank/DDBJ databases">
        <authorList>
            <person name="Hughes D."/>
        </authorList>
    </citation>
    <scope>NUCLEOTIDE SEQUENCE</scope>
    <source>
        <strain>Durham</strain>
        <strain evidence="8">NC isolate 2 -- Noor lab</strain>
    </source>
</reference>
<reference evidence="7" key="2">
    <citation type="submission" date="2015-06" db="UniProtKB">
        <authorList>
            <consortium name="EnsemblMetazoa"/>
        </authorList>
    </citation>
    <scope>IDENTIFICATION</scope>
</reference>
<dbReference type="AlphaFoldDB" id="T1H465"/>
<dbReference type="Proteomes" id="UP000015102">
    <property type="component" value="Unassembled WGS sequence"/>
</dbReference>
<dbReference type="EMBL" id="CAQQ02092518">
    <property type="status" value="NOT_ANNOTATED_CDS"/>
    <property type="molecule type" value="Genomic_DNA"/>
</dbReference>
<comment type="caution">
    <text evidence="6">Lacks conserved residue(s) required for the propagation of feature annotation.</text>
</comment>
<evidence type="ECO:0000256" key="1">
    <source>
        <dbReference type="ARBA" id="ARBA00004141"/>
    </source>
</evidence>
<accession>T1H465</accession>
<keyword evidence="5 6" id="KW-0472">Membrane</keyword>
<feature type="transmembrane region" description="Helical" evidence="6">
    <location>
        <begin position="51"/>
        <end position="70"/>
    </location>
</feature>
<comment type="subcellular location">
    <subcellularLocation>
        <location evidence="1">Membrane</location>
        <topology evidence="1">Multi-pass membrane protein</topology>
    </subcellularLocation>
</comment>
<keyword evidence="3 6" id="KW-0812">Transmembrane</keyword>
<sequence length="127" mass="14490">MSMFRQISQFSEKYRILRGMASYALLWPCASICEQTLCEGRTYKNYDWKKCAKFACFGAFAMGPALYAWVRVAAAMWPKTDIKSSLCKAITEQIGFDPFAISLFLYTMSIMDGKSSFEAKKEIYNAC</sequence>
<dbReference type="GO" id="GO:0005739">
    <property type="term" value="C:mitochondrion"/>
    <property type="evidence" value="ECO:0007669"/>
    <property type="project" value="TreeGrafter"/>
</dbReference>
<dbReference type="EnsemblMetazoa" id="MESCA011067-RA">
    <property type="protein sequence ID" value="MESCA011067-PA"/>
    <property type="gene ID" value="MESCA011067"/>
</dbReference>
<proteinExistence type="inferred from homology"/>
<organism evidence="7 8">
    <name type="scientific">Megaselia scalaris</name>
    <name type="common">Humpbacked fly</name>
    <name type="synonym">Phora scalaris</name>
    <dbReference type="NCBI Taxonomy" id="36166"/>
    <lineage>
        <taxon>Eukaryota</taxon>
        <taxon>Metazoa</taxon>
        <taxon>Ecdysozoa</taxon>
        <taxon>Arthropoda</taxon>
        <taxon>Hexapoda</taxon>
        <taxon>Insecta</taxon>
        <taxon>Pterygota</taxon>
        <taxon>Neoptera</taxon>
        <taxon>Endopterygota</taxon>
        <taxon>Diptera</taxon>
        <taxon>Brachycera</taxon>
        <taxon>Muscomorpha</taxon>
        <taxon>Platypezoidea</taxon>
        <taxon>Phoridae</taxon>
        <taxon>Megaseliini</taxon>
        <taxon>Megaselia</taxon>
    </lineage>
</organism>
<dbReference type="PANTHER" id="PTHR11266:SF26">
    <property type="entry name" value="IP08061P"/>
    <property type="match status" value="1"/>
</dbReference>